<sequence length="124" mass="14007">WNIGNLCPGCLVQPDPKLVYNGTWHDSTFHPTDGYTPGIEFTALYIFFIIANNVTSAVTFTDLEFVLDHVTVGRYTHTPSSSTEYQYNVPVYVNESMALGEHNMMVQPVDSGNKVLMLFDYVIY</sequence>
<dbReference type="EMBL" id="WHUW01000004">
    <property type="protein sequence ID" value="KAF8447196.1"/>
    <property type="molecule type" value="Genomic_DNA"/>
</dbReference>
<dbReference type="Proteomes" id="UP001194468">
    <property type="component" value="Unassembled WGS sequence"/>
</dbReference>
<evidence type="ECO:0000313" key="1">
    <source>
        <dbReference type="EMBL" id="KAF8447196.1"/>
    </source>
</evidence>
<protein>
    <submittedName>
        <fullName evidence="1">Uncharacterized protein</fullName>
    </submittedName>
</protein>
<name>A0AAD4C2T7_BOLED</name>
<reference evidence="1" key="2">
    <citation type="journal article" date="2020" name="Nat. Commun.">
        <title>Large-scale genome sequencing of mycorrhizal fungi provides insights into the early evolution of symbiotic traits.</title>
        <authorList>
            <person name="Miyauchi S."/>
            <person name="Kiss E."/>
            <person name="Kuo A."/>
            <person name="Drula E."/>
            <person name="Kohler A."/>
            <person name="Sanchez-Garcia M."/>
            <person name="Morin E."/>
            <person name="Andreopoulos B."/>
            <person name="Barry K.W."/>
            <person name="Bonito G."/>
            <person name="Buee M."/>
            <person name="Carver A."/>
            <person name="Chen C."/>
            <person name="Cichocki N."/>
            <person name="Clum A."/>
            <person name="Culley D."/>
            <person name="Crous P.W."/>
            <person name="Fauchery L."/>
            <person name="Girlanda M."/>
            <person name="Hayes R.D."/>
            <person name="Keri Z."/>
            <person name="LaButti K."/>
            <person name="Lipzen A."/>
            <person name="Lombard V."/>
            <person name="Magnuson J."/>
            <person name="Maillard F."/>
            <person name="Murat C."/>
            <person name="Nolan M."/>
            <person name="Ohm R.A."/>
            <person name="Pangilinan J."/>
            <person name="Pereira M.F."/>
            <person name="Perotto S."/>
            <person name="Peter M."/>
            <person name="Pfister S."/>
            <person name="Riley R."/>
            <person name="Sitrit Y."/>
            <person name="Stielow J.B."/>
            <person name="Szollosi G."/>
            <person name="Zifcakova L."/>
            <person name="Stursova M."/>
            <person name="Spatafora J.W."/>
            <person name="Tedersoo L."/>
            <person name="Vaario L.M."/>
            <person name="Yamada A."/>
            <person name="Yan M."/>
            <person name="Wang P."/>
            <person name="Xu J."/>
            <person name="Bruns T."/>
            <person name="Baldrian P."/>
            <person name="Vilgalys R."/>
            <person name="Dunand C."/>
            <person name="Henrissat B."/>
            <person name="Grigoriev I.V."/>
            <person name="Hibbett D."/>
            <person name="Nagy L.G."/>
            <person name="Martin F.M."/>
        </authorList>
    </citation>
    <scope>NUCLEOTIDE SEQUENCE</scope>
    <source>
        <strain evidence="1">BED1</strain>
    </source>
</reference>
<dbReference type="AlphaFoldDB" id="A0AAD4C2T7"/>
<feature type="non-terminal residue" evidence="1">
    <location>
        <position position="124"/>
    </location>
</feature>
<evidence type="ECO:0000313" key="2">
    <source>
        <dbReference type="Proteomes" id="UP001194468"/>
    </source>
</evidence>
<proteinExistence type="predicted"/>
<accession>A0AAD4C2T7</accession>
<feature type="non-terminal residue" evidence="1">
    <location>
        <position position="1"/>
    </location>
</feature>
<reference evidence="1" key="1">
    <citation type="submission" date="2019-10" db="EMBL/GenBank/DDBJ databases">
        <authorList>
            <consortium name="DOE Joint Genome Institute"/>
            <person name="Kuo A."/>
            <person name="Miyauchi S."/>
            <person name="Kiss E."/>
            <person name="Drula E."/>
            <person name="Kohler A."/>
            <person name="Sanchez-Garcia M."/>
            <person name="Andreopoulos B."/>
            <person name="Barry K.W."/>
            <person name="Bonito G."/>
            <person name="Buee M."/>
            <person name="Carver A."/>
            <person name="Chen C."/>
            <person name="Cichocki N."/>
            <person name="Clum A."/>
            <person name="Culley D."/>
            <person name="Crous P.W."/>
            <person name="Fauchery L."/>
            <person name="Girlanda M."/>
            <person name="Hayes R."/>
            <person name="Keri Z."/>
            <person name="LaButti K."/>
            <person name="Lipzen A."/>
            <person name="Lombard V."/>
            <person name="Magnuson J."/>
            <person name="Maillard F."/>
            <person name="Morin E."/>
            <person name="Murat C."/>
            <person name="Nolan M."/>
            <person name="Ohm R."/>
            <person name="Pangilinan J."/>
            <person name="Pereira M."/>
            <person name="Perotto S."/>
            <person name="Peter M."/>
            <person name="Riley R."/>
            <person name="Sitrit Y."/>
            <person name="Stielow B."/>
            <person name="Szollosi G."/>
            <person name="Zifcakova L."/>
            <person name="Stursova M."/>
            <person name="Spatafora J.W."/>
            <person name="Tedersoo L."/>
            <person name="Vaario L.-M."/>
            <person name="Yamada A."/>
            <person name="Yan M."/>
            <person name="Wang P."/>
            <person name="Xu J."/>
            <person name="Bruns T."/>
            <person name="Baldrian P."/>
            <person name="Vilgalys R."/>
            <person name="Henrissat B."/>
            <person name="Grigoriev I.V."/>
            <person name="Hibbett D."/>
            <person name="Nagy L.G."/>
            <person name="Martin F.M."/>
        </authorList>
    </citation>
    <scope>NUCLEOTIDE SEQUENCE</scope>
    <source>
        <strain evidence="1">BED1</strain>
    </source>
</reference>
<comment type="caution">
    <text evidence="1">The sequence shown here is derived from an EMBL/GenBank/DDBJ whole genome shotgun (WGS) entry which is preliminary data.</text>
</comment>
<keyword evidence="2" id="KW-1185">Reference proteome</keyword>
<gene>
    <name evidence="1" type="ORF">L210DRAFT_3361121</name>
</gene>
<organism evidence="1 2">
    <name type="scientific">Boletus edulis BED1</name>
    <dbReference type="NCBI Taxonomy" id="1328754"/>
    <lineage>
        <taxon>Eukaryota</taxon>
        <taxon>Fungi</taxon>
        <taxon>Dikarya</taxon>
        <taxon>Basidiomycota</taxon>
        <taxon>Agaricomycotina</taxon>
        <taxon>Agaricomycetes</taxon>
        <taxon>Agaricomycetidae</taxon>
        <taxon>Boletales</taxon>
        <taxon>Boletineae</taxon>
        <taxon>Boletaceae</taxon>
        <taxon>Boletoideae</taxon>
        <taxon>Boletus</taxon>
    </lineage>
</organism>